<feature type="compositionally biased region" description="Polar residues" evidence="1">
    <location>
        <begin position="241"/>
        <end position="257"/>
    </location>
</feature>
<sequence>MYILCICLLAPLIQNGFSLIGEETDLNSLSSYEAVDDFKENFDIWNTDNQPDVVVYDGISRLQLEEICKDSDTLVYILQEDITIDCKAFNSGDRPIDATKKVIKRSIEDEVEGSGSGPTNDNAEENSAGEPDENLKSDTGDEINDPVTTFASEYNQKEDSEIVTPNETIEDDIQTVNTETPAEEPKINHALSGPKIETENSEPDKPTATNEEEASETVHTGTPLEPTEKTNDQQEKEMENSGPQTVETDNQDTNQPIISDAESVSEKKENETTDELGQHTAIQSEEGPKLRQANISQDLNETNEESPDSSSENGNIGNESSEQPSTPPATNNNEILTPSNEVNQPVPDGNLGSDTNAENNNTETTIKTTSDNGNEEIPTTTAASITEPPTDEEKKQQPNDEMTVPQKSDNDNQAGWISKPEQNTEGKSLIPPKKSEEMQIKEDATESENADSPAQSSKKAGSKDTTILVFLFVAVVVVGALAFGYNFIKKRKRQSADLERAERTPVTKLSLQNLAKTDEPEKKPLMSDTKEVEMVDMKRDNSAPEQTPETANNDTTVRT</sequence>
<proteinExistence type="predicted"/>
<feature type="chain" id="PRO_5041390823" evidence="3">
    <location>
        <begin position="19"/>
        <end position="559"/>
    </location>
</feature>
<name>A0AA38M782_9CUCU</name>
<feature type="compositionally biased region" description="Polar residues" evidence="1">
    <location>
        <begin position="405"/>
        <end position="426"/>
    </location>
</feature>
<feature type="transmembrane region" description="Helical" evidence="2">
    <location>
        <begin position="467"/>
        <end position="488"/>
    </location>
</feature>
<feature type="compositionally biased region" description="Basic and acidic residues" evidence="1">
    <location>
        <begin position="196"/>
        <end position="205"/>
    </location>
</feature>
<dbReference type="Proteomes" id="UP001168821">
    <property type="component" value="Unassembled WGS sequence"/>
</dbReference>
<feature type="compositionally biased region" description="Basic and acidic residues" evidence="1">
    <location>
        <begin position="433"/>
        <end position="444"/>
    </location>
</feature>
<evidence type="ECO:0000256" key="1">
    <source>
        <dbReference type="SAM" id="MobiDB-lite"/>
    </source>
</evidence>
<dbReference type="EMBL" id="JALNTZ010000007">
    <property type="protein sequence ID" value="KAJ3645624.1"/>
    <property type="molecule type" value="Genomic_DNA"/>
</dbReference>
<reference evidence="4" key="1">
    <citation type="journal article" date="2023" name="G3 (Bethesda)">
        <title>Whole genome assemblies of Zophobas morio and Tenebrio molitor.</title>
        <authorList>
            <person name="Kaur S."/>
            <person name="Stinson S.A."/>
            <person name="diCenzo G.C."/>
        </authorList>
    </citation>
    <scope>NUCLEOTIDE SEQUENCE</scope>
    <source>
        <strain evidence="4">QUZm001</strain>
    </source>
</reference>
<feature type="compositionally biased region" description="Polar residues" evidence="1">
    <location>
        <begin position="328"/>
        <end position="343"/>
    </location>
</feature>
<accession>A0AA38M782</accession>
<feature type="region of interest" description="Disordered" evidence="1">
    <location>
        <begin position="538"/>
        <end position="559"/>
    </location>
</feature>
<evidence type="ECO:0000256" key="3">
    <source>
        <dbReference type="SAM" id="SignalP"/>
    </source>
</evidence>
<dbReference type="AlphaFoldDB" id="A0AA38M782"/>
<keyword evidence="2" id="KW-1133">Transmembrane helix</keyword>
<feature type="signal peptide" evidence="3">
    <location>
        <begin position="1"/>
        <end position="18"/>
    </location>
</feature>
<feature type="compositionally biased region" description="Polar residues" evidence="1">
    <location>
        <begin position="450"/>
        <end position="462"/>
    </location>
</feature>
<evidence type="ECO:0000256" key="2">
    <source>
        <dbReference type="SAM" id="Phobius"/>
    </source>
</evidence>
<feature type="compositionally biased region" description="Basic and acidic residues" evidence="1">
    <location>
        <begin position="226"/>
        <end position="239"/>
    </location>
</feature>
<organism evidence="4 5">
    <name type="scientific">Zophobas morio</name>
    <dbReference type="NCBI Taxonomy" id="2755281"/>
    <lineage>
        <taxon>Eukaryota</taxon>
        <taxon>Metazoa</taxon>
        <taxon>Ecdysozoa</taxon>
        <taxon>Arthropoda</taxon>
        <taxon>Hexapoda</taxon>
        <taxon>Insecta</taxon>
        <taxon>Pterygota</taxon>
        <taxon>Neoptera</taxon>
        <taxon>Endopterygota</taxon>
        <taxon>Coleoptera</taxon>
        <taxon>Polyphaga</taxon>
        <taxon>Cucujiformia</taxon>
        <taxon>Tenebrionidae</taxon>
        <taxon>Zophobas</taxon>
    </lineage>
</organism>
<feature type="compositionally biased region" description="Polar residues" evidence="1">
    <location>
        <begin position="543"/>
        <end position="559"/>
    </location>
</feature>
<feature type="compositionally biased region" description="Low complexity" evidence="1">
    <location>
        <begin position="353"/>
        <end position="372"/>
    </location>
</feature>
<keyword evidence="2" id="KW-0812">Transmembrane</keyword>
<feature type="region of interest" description="Disordered" evidence="1">
    <location>
        <begin position="108"/>
        <end position="462"/>
    </location>
</feature>
<keyword evidence="5" id="KW-1185">Reference proteome</keyword>
<gene>
    <name evidence="4" type="ORF">Zmor_023265</name>
</gene>
<evidence type="ECO:0000313" key="4">
    <source>
        <dbReference type="EMBL" id="KAJ3645624.1"/>
    </source>
</evidence>
<keyword evidence="3" id="KW-0732">Signal</keyword>
<evidence type="ECO:0000313" key="5">
    <source>
        <dbReference type="Proteomes" id="UP001168821"/>
    </source>
</evidence>
<keyword evidence="2" id="KW-0472">Membrane</keyword>
<feature type="compositionally biased region" description="Low complexity" evidence="1">
    <location>
        <begin position="309"/>
        <end position="322"/>
    </location>
</feature>
<protein>
    <submittedName>
        <fullName evidence="4">Uncharacterized protein</fullName>
    </submittedName>
</protein>
<comment type="caution">
    <text evidence="4">The sequence shown here is derived from an EMBL/GenBank/DDBJ whole genome shotgun (WGS) entry which is preliminary data.</text>
</comment>